<dbReference type="InterPro" id="IPR029044">
    <property type="entry name" value="Nucleotide-diphossugar_trans"/>
</dbReference>
<gene>
    <name evidence="8" type="primary">mobA</name>
    <name evidence="10" type="ORF">SAMN02745194_01225</name>
</gene>
<feature type="binding site" evidence="8">
    <location>
        <position position="26"/>
    </location>
    <ligand>
        <name>GTP</name>
        <dbReference type="ChEBI" id="CHEBI:37565"/>
    </ligand>
</feature>
<keyword evidence="7 8" id="KW-0501">Molybdenum cofactor biosynthesis</keyword>
<dbReference type="STRING" id="198092.SAMN02745194_01225"/>
<dbReference type="Proteomes" id="UP000184387">
    <property type="component" value="Unassembled WGS sequence"/>
</dbReference>
<dbReference type="GO" id="GO:0005737">
    <property type="term" value="C:cytoplasm"/>
    <property type="evidence" value="ECO:0007669"/>
    <property type="project" value="UniProtKB-SubCell"/>
</dbReference>
<dbReference type="GO" id="GO:1902758">
    <property type="term" value="P:bis(molybdopterin guanine dinucleotide)molybdenum biosynthetic process"/>
    <property type="evidence" value="ECO:0007669"/>
    <property type="project" value="TreeGrafter"/>
</dbReference>
<feature type="binding site" evidence="8">
    <location>
        <position position="107"/>
    </location>
    <ligand>
        <name>GTP</name>
        <dbReference type="ChEBI" id="CHEBI:37565"/>
    </ligand>
</feature>
<dbReference type="RefSeq" id="WP_175562566.1">
    <property type="nucleotide sequence ID" value="NZ_FQZF01000005.1"/>
</dbReference>
<comment type="subcellular location">
    <subcellularLocation>
        <location evidence="8">Cytoplasm</location>
    </subcellularLocation>
</comment>
<evidence type="ECO:0000256" key="5">
    <source>
        <dbReference type="ARBA" id="ARBA00022842"/>
    </source>
</evidence>
<dbReference type="InterPro" id="IPR013482">
    <property type="entry name" value="Molybde_CF_guanTrfase"/>
</dbReference>
<dbReference type="SUPFAM" id="SSF53448">
    <property type="entry name" value="Nucleotide-diphospho-sugar transferases"/>
    <property type="match status" value="1"/>
</dbReference>
<comment type="caution">
    <text evidence="8">Lacks conserved residue(s) required for the propagation of feature annotation.</text>
</comment>
<evidence type="ECO:0000256" key="2">
    <source>
        <dbReference type="ARBA" id="ARBA00022679"/>
    </source>
</evidence>
<dbReference type="GO" id="GO:0046872">
    <property type="term" value="F:metal ion binding"/>
    <property type="evidence" value="ECO:0007669"/>
    <property type="project" value="UniProtKB-KW"/>
</dbReference>
<dbReference type="Gene3D" id="3.90.550.10">
    <property type="entry name" value="Spore Coat Polysaccharide Biosynthesis Protein SpsA, Chain A"/>
    <property type="match status" value="1"/>
</dbReference>
<dbReference type="GO" id="GO:0005525">
    <property type="term" value="F:GTP binding"/>
    <property type="evidence" value="ECO:0007669"/>
    <property type="project" value="UniProtKB-UniRule"/>
</dbReference>
<feature type="domain" description="MobA-like NTP transferase" evidence="9">
    <location>
        <begin position="10"/>
        <end position="168"/>
    </location>
</feature>
<comment type="cofactor">
    <cofactor evidence="8">
        <name>Mg(2+)</name>
        <dbReference type="ChEBI" id="CHEBI:18420"/>
    </cofactor>
</comment>
<feature type="binding site" evidence="8">
    <location>
        <position position="107"/>
    </location>
    <ligand>
        <name>Mg(2+)</name>
        <dbReference type="ChEBI" id="CHEBI:18420"/>
    </ligand>
</feature>
<keyword evidence="1 8" id="KW-0963">Cytoplasm</keyword>
<comment type="catalytic activity">
    <reaction evidence="8">
        <text>Mo-molybdopterin + GTP + H(+) = Mo-molybdopterin guanine dinucleotide + diphosphate</text>
        <dbReference type="Rhea" id="RHEA:34243"/>
        <dbReference type="ChEBI" id="CHEBI:15378"/>
        <dbReference type="ChEBI" id="CHEBI:33019"/>
        <dbReference type="ChEBI" id="CHEBI:37565"/>
        <dbReference type="ChEBI" id="CHEBI:71302"/>
        <dbReference type="ChEBI" id="CHEBI:71310"/>
        <dbReference type="EC" id="2.7.7.77"/>
    </reaction>
</comment>
<comment type="similarity">
    <text evidence="8">Belongs to the MobA family.</text>
</comment>
<comment type="subunit">
    <text evidence="8">Monomer.</text>
</comment>
<accession>A0A1M6EFV8</accession>
<dbReference type="PANTHER" id="PTHR19136:SF81">
    <property type="entry name" value="MOLYBDENUM COFACTOR GUANYLYLTRANSFERASE"/>
    <property type="match status" value="1"/>
</dbReference>
<organism evidence="10 11">
    <name type="scientific">Muricoccus roseus</name>
    <dbReference type="NCBI Taxonomy" id="198092"/>
    <lineage>
        <taxon>Bacteria</taxon>
        <taxon>Pseudomonadati</taxon>
        <taxon>Pseudomonadota</taxon>
        <taxon>Alphaproteobacteria</taxon>
        <taxon>Acetobacterales</taxon>
        <taxon>Roseomonadaceae</taxon>
        <taxon>Muricoccus</taxon>
    </lineage>
</organism>
<evidence type="ECO:0000256" key="8">
    <source>
        <dbReference type="HAMAP-Rule" id="MF_00316"/>
    </source>
</evidence>
<dbReference type="Pfam" id="PF12804">
    <property type="entry name" value="NTP_transf_3"/>
    <property type="match status" value="1"/>
</dbReference>
<evidence type="ECO:0000256" key="7">
    <source>
        <dbReference type="ARBA" id="ARBA00023150"/>
    </source>
</evidence>
<dbReference type="CDD" id="cd02503">
    <property type="entry name" value="MobA"/>
    <property type="match status" value="1"/>
</dbReference>
<feature type="binding site" evidence="8">
    <location>
        <position position="74"/>
    </location>
    <ligand>
        <name>GTP</name>
        <dbReference type="ChEBI" id="CHEBI:37565"/>
    </ligand>
</feature>
<dbReference type="GO" id="GO:0061603">
    <property type="term" value="F:molybdenum cofactor guanylyltransferase activity"/>
    <property type="evidence" value="ECO:0007669"/>
    <property type="project" value="UniProtKB-EC"/>
</dbReference>
<dbReference type="EC" id="2.7.7.77" evidence="8"/>
<dbReference type="NCBIfam" id="TIGR02665">
    <property type="entry name" value="molyb_mobA"/>
    <property type="match status" value="1"/>
</dbReference>
<proteinExistence type="inferred from homology"/>
<dbReference type="AlphaFoldDB" id="A0A1M6EFV8"/>
<evidence type="ECO:0000256" key="3">
    <source>
        <dbReference type="ARBA" id="ARBA00022723"/>
    </source>
</evidence>
<evidence type="ECO:0000313" key="11">
    <source>
        <dbReference type="Proteomes" id="UP000184387"/>
    </source>
</evidence>
<keyword evidence="3 8" id="KW-0479">Metal-binding</keyword>
<evidence type="ECO:0000256" key="6">
    <source>
        <dbReference type="ARBA" id="ARBA00023134"/>
    </source>
</evidence>
<evidence type="ECO:0000313" key="10">
    <source>
        <dbReference type="EMBL" id="SHI84210.1"/>
    </source>
</evidence>
<name>A0A1M6EFV8_9PROT</name>
<evidence type="ECO:0000256" key="4">
    <source>
        <dbReference type="ARBA" id="ARBA00022741"/>
    </source>
</evidence>
<sequence>MDAPDPSILGVVLAGGLARRMGGGDKTLLPLKGRPMLSILMERLAPQVSALAISANGDPARFAGAAPGVAVLADPLPGFPGPLAGILAGMDHAASLGMGWVLSVPGDTPLIPPDLASRLRGAAAPVACAASAGRVHPPVALLPVSLRGDLRDSVVAGEGKVSRWMGRHGCAVVEWAGDPFLNANTPEELAALERALG</sequence>
<protein>
    <recommendedName>
        <fullName evidence="8">Molybdenum cofactor guanylyltransferase</fullName>
        <shortName evidence="8">MoCo guanylyltransferase</shortName>
        <ecNumber evidence="8">2.7.7.77</ecNumber>
    </recommendedName>
    <alternativeName>
        <fullName evidence="8">GTP:molybdopterin guanylyltransferase</fullName>
    </alternativeName>
    <alternativeName>
        <fullName evidence="8">Mo-MPT guanylyltransferase</fullName>
    </alternativeName>
    <alternativeName>
        <fullName evidence="8">Molybdopterin guanylyltransferase</fullName>
    </alternativeName>
    <alternativeName>
        <fullName evidence="8">Molybdopterin-guanine dinucleotide synthase</fullName>
        <shortName evidence="8">MGD synthase</shortName>
    </alternativeName>
</protein>
<dbReference type="EMBL" id="FQZF01000005">
    <property type="protein sequence ID" value="SHI84210.1"/>
    <property type="molecule type" value="Genomic_DNA"/>
</dbReference>
<dbReference type="PANTHER" id="PTHR19136">
    <property type="entry name" value="MOLYBDENUM COFACTOR GUANYLYLTRANSFERASE"/>
    <property type="match status" value="1"/>
</dbReference>
<evidence type="ECO:0000259" key="9">
    <source>
        <dbReference type="Pfam" id="PF12804"/>
    </source>
</evidence>
<dbReference type="InterPro" id="IPR025877">
    <property type="entry name" value="MobA-like_NTP_Trfase"/>
</dbReference>
<comment type="domain">
    <text evidence="8">The N-terminal domain determines nucleotide recognition and specific binding, while the C-terminal domain determines the specific binding to the target protein.</text>
</comment>
<keyword evidence="4 8" id="KW-0547">Nucleotide-binding</keyword>
<keyword evidence="5 8" id="KW-0460">Magnesium</keyword>
<keyword evidence="11" id="KW-1185">Reference proteome</keyword>
<evidence type="ECO:0000256" key="1">
    <source>
        <dbReference type="ARBA" id="ARBA00022490"/>
    </source>
</evidence>
<comment type="function">
    <text evidence="8">Transfers a GMP moiety from GTP to Mo-molybdopterin (Mo-MPT) cofactor (Moco or molybdenum cofactor) to form Mo-molybdopterin guanine dinucleotide (Mo-MGD) cofactor.</text>
</comment>
<dbReference type="HAMAP" id="MF_00316">
    <property type="entry name" value="MobA"/>
    <property type="match status" value="1"/>
</dbReference>
<keyword evidence="6 8" id="KW-0342">GTP-binding</keyword>
<keyword evidence="2 8" id="KW-0808">Transferase</keyword>
<feature type="binding site" evidence="8">
    <location>
        <begin position="13"/>
        <end position="15"/>
    </location>
    <ligand>
        <name>GTP</name>
        <dbReference type="ChEBI" id="CHEBI:37565"/>
    </ligand>
</feature>
<reference evidence="10 11" key="1">
    <citation type="submission" date="2016-11" db="EMBL/GenBank/DDBJ databases">
        <authorList>
            <person name="Jaros S."/>
            <person name="Januszkiewicz K."/>
            <person name="Wedrychowicz H."/>
        </authorList>
    </citation>
    <scope>NUCLEOTIDE SEQUENCE [LARGE SCALE GENOMIC DNA]</scope>
    <source>
        <strain evidence="10 11">DSM 14916</strain>
    </source>
</reference>